<sequence>MLDNLLYANSKNLALFLERIMDFVAKNGDKIVGEVSFSSVPGELTSDLLTSTTRGQISSSRNVPGDLKFVRVSELGKRLHDKGLCIDGSGETMIALLKENSASSSDAGAE</sequence>
<dbReference type="AlphaFoldDB" id="K0RCV1"/>
<proteinExistence type="predicted"/>
<accession>K0RCV1</accession>
<protein>
    <submittedName>
        <fullName evidence="1">Uncharacterized protein</fullName>
    </submittedName>
</protein>
<reference evidence="1 2" key="1">
    <citation type="journal article" date="2012" name="Genome Biol.">
        <title>Genome and low-iron response of an oceanic diatom adapted to chronic iron limitation.</title>
        <authorList>
            <person name="Lommer M."/>
            <person name="Specht M."/>
            <person name="Roy A.S."/>
            <person name="Kraemer L."/>
            <person name="Andreson R."/>
            <person name="Gutowska M.A."/>
            <person name="Wolf J."/>
            <person name="Bergner S.V."/>
            <person name="Schilhabel M.B."/>
            <person name="Klostermeier U.C."/>
            <person name="Beiko R.G."/>
            <person name="Rosenstiel P."/>
            <person name="Hippler M."/>
            <person name="Laroche J."/>
        </authorList>
    </citation>
    <scope>NUCLEOTIDE SEQUENCE [LARGE SCALE GENOMIC DNA]</scope>
    <source>
        <strain evidence="1 2">CCMP1005</strain>
    </source>
</reference>
<evidence type="ECO:0000313" key="2">
    <source>
        <dbReference type="Proteomes" id="UP000266841"/>
    </source>
</evidence>
<dbReference type="EMBL" id="AGNL01047460">
    <property type="protein sequence ID" value="EJK46916.1"/>
    <property type="molecule type" value="Genomic_DNA"/>
</dbReference>
<name>K0RCV1_THAOC</name>
<dbReference type="Proteomes" id="UP000266841">
    <property type="component" value="Unassembled WGS sequence"/>
</dbReference>
<gene>
    <name evidence="1" type="ORF">THAOC_34396</name>
</gene>
<evidence type="ECO:0000313" key="1">
    <source>
        <dbReference type="EMBL" id="EJK46916.1"/>
    </source>
</evidence>
<comment type="caution">
    <text evidence="1">The sequence shown here is derived from an EMBL/GenBank/DDBJ whole genome shotgun (WGS) entry which is preliminary data.</text>
</comment>
<organism evidence="1 2">
    <name type="scientific">Thalassiosira oceanica</name>
    <name type="common">Marine diatom</name>
    <dbReference type="NCBI Taxonomy" id="159749"/>
    <lineage>
        <taxon>Eukaryota</taxon>
        <taxon>Sar</taxon>
        <taxon>Stramenopiles</taxon>
        <taxon>Ochrophyta</taxon>
        <taxon>Bacillariophyta</taxon>
        <taxon>Coscinodiscophyceae</taxon>
        <taxon>Thalassiosirophycidae</taxon>
        <taxon>Thalassiosirales</taxon>
        <taxon>Thalassiosiraceae</taxon>
        <taxon>Thalassiosira</taxon>
    </lineage>
</organism>
<keyword evidence="2" id="KW-1185">Reference proteome</keyword>
<dbReference type="OrthoDB" id="45051at2759"/>